<proteinExistence type="predicted"/>
<reference evidence="1" key="1">
    <citation type="submission" date="2018-01" db="EMBL/GenBank/DDBJ databases">
        <authorList>
            <person name="Yu X.-D."/>
        </authorList>
    </citation>
    <scope>NUCLEOTIDE SEQUENCE</scope>
    <source>
        <strain evidence="1">ZX-21</strain>
    </source>
</reference>
<gene>
    <name evidence="1" type="ORF">C0068_00480</name>
    <name evidence="2" type="ORF">D0911_07290</name>
</gene>
<dbReference type="OrthoDB" id="5738727at2"/>
<dbReference type="Proteomes" id="UP000237222">
    <property type="component" value="Unassembled WGS sequence"/>
</dbReference>
<keyword evidence="4" id="KW-1185">Reference proteome</keyword>
<protein>
    <recommendedName>
        <fullName evidence="5">AttH domain-containing protein</fullName>
    </recommendedName>
</protein>
<evidence type="ECO:0000313" key="4">
    <source>
        <dbReference type="Proteomes" id="UP000274695"/>
    </source>
</evidence>
<reference evidence="2 4" key="2">
    <citation type="submission" date="2018-10" db="EMBL/GenBank/DDBJ databases">
        <title>Draft genome sequence of Zhongshania sp. DSW25-10.</title>
        <authorList>
            <person name="Oh J."/>
        </authorList>
    </citation>
    <scope>NUCLEOTIDE SEQUENCE [LARGE SCALE GENOMIC DNA]</scope>
    <source>
        <strain evidence="2 4">DSW25-10</strain>
    </source>
</reference>
<evidence type="ECO:0000313" key="2">
    <source>
        <dbReference type="EMBL" id="RNL65655.1"/>
    </source>
</evidence>
<dbReference type="AlphaFoldDB" id="A0A2S4HL39"/>
<organism evidence="1 3">
    <name type="scientific">Zhongshania marina</name>
    <dbReference type="NCBI Taxonomy" id="2304603"/>
    <lineage>
        <taxon>Bacteria</taxon>
        <taxon>Pseudomonadati</taxon>
        <taxon>Pseudomonadota</taxon>
        <taxon>Gammaproteobacteria</taxon>
        <taxon>Cellvibrionales</taxon>
        <taxon>Spongiibacteraceae</taxon>
        <taxon>Zhongshania</taxon>
    </lineage>
</organism>
<comment type="caution">
    <text evidence="1">The sequence shown here is derived from an EMBL/GenBank/DDBJ whole genome shotgun (WGS) entry which is preliminary data.</text>
</comment>
<accession>A0A2S4HL39</accession>
<dbReference type="EMBL" id="RHGB01000006">
    <property type="protein sequence ID" value="RNL65655.1"/>
    <property type="molecule type" value="Genomic_DNA"/>
</dbReference>
<dbReference type="EMBL" id="PQGG01000002">
    <property type="protein sequence ID" value="POP54727.1"/>
    <property type="molecule type" value="Genomic_DNA"/>
</dbReference>
<dbReference type="SUPFAM" id="SSF159245">
    <property type="entry name" value="AttH-like"/>
    <property type="match status" value="1"/>
</dbReference>
<dbReference type="RefSeq" id="WP_103682530.1">
    <property type="nucleotide sequence ID" value="NZ_PQGG01000002.1"/>
</dbReference>
<dbReference type="Proteomes" id="UP000274695">
    <property type="component" value="Unassembled WGS sequence"/>
</dbReference>
<evidence type="ECO:0000313" key="3">
    <source>
        <dbReference type="Proteomes" id="UP000237222"/>
    </source>
</evidence>
<sequence>MAEIKAVTNVTLADQLSYVEKLPAGVPYMENNGFMIMGETDEGEEVSFVSCIFRVGGGKDGPWQVDDVYKGQTTFFAGPKDHSGGIRDNHFLGNRTWATDHWEKGSVEEVDGAVIWTLGNRQHICRPPYWEIKGEHMGIEFDLKLTGIGNAPYHKGPFADLEKNNIAGFEHPLCAEGTITAEGKTYRLSKEKSFGCQEKFTQPAWDLADILRGETYYWNWWASGDVRVFIYYYPSVGKTFSHVSIGGEEIEFSENGHSNITMEEKEFWIDPKTRMRIPVKWHFNLESKNGTIDFDIEAAYRTYYSYLTTSGATMHYGLHSHSQGTIKLTDGRNIELKDMRTYIEHGWTAIPLRSHAE</sequence>
<evidence type="ECO:0008006" key="5">
    <source>
        <dbReference type="Google" id="ProtNLM"/>
    </source>
</evidence>
<name>A0A2S4HL39_9GAMM</name>
<evidence type="ECO:0000313" key="1">
    <source>
        <dbReference type="EMBL" id="POP54727.1"/>
    </source>
</evidence>